<name>A0A226D7W9_FOLCA</name>
<reference evidence="2 3" key="1">
    <citation type="submission" date="2015-12" db="EMBL/GenBank/DDBJ databases">
        <title>The genome of Folsomia candida.</title>
        <authorList>
            <person name="Faddeeva A."/>
            <person name="Derks M.F."/>
            <person name="Anvar Y."/>
            <person name="Smit S."/>
            <person name="Van Straalen N."/>
            <person name="Roelofs D."/>
        </authorList>
    </citation>
    <scope>NUCLEOTIDE SEQUENCE [LARGE SCALE GENOMIC DNA]</scope>
    <source>
        <strain evidence="2 3">VU population</strain>
        <tissue evidence="2">Whole body</tissue>
    </source>
</reference>
<dbReference type="AlphaFoldDB" id="A0A226D7W9"/>
<comment type="caution">
    <text evidence="2">The sequence shown here is derived from an EMBL/GenBank/DDBJ whole genome shotgun (WGS) entry which is preliminary data.</text>
</comment>
<evidence type="ECO:0000313" key="2">
    <source>
        <dbReference type="EMBL" id="OXA41319.1"/>
    </source>
</evidence>
<gene>
    <name evidence="2" type="ORF">Fcan01_23904</name>
</gene>
<dbReference type="Proteomes" id="UP000198287">
    <property type="component" value="Unassembled WGS sequence"/>
</dbReference>
<feature type="signal peptide" evidence="1">
    <location>
        <begin position="1"/>
        <end position="22"/>
    </location>
</feature>
<dbReference type="OrthoDB" id="1925699at2759"/>
<feature type="chain" id="PRO_5013347815" evidence="1">
    <location>
        <begin position="23"/>
        <end position="376"/>
    </location>
</feature>
<organism evidence="2 3">
    <name type="scientific">Folsomia candida</name>
    <name type="common">Springtail</name>
    <dbReference type="NCBI Taxonomy" id="158441"/>
    <lineage>
        <taxon>Eukaryota</taxon>
        <taxon>Metazoa</taxon>
        <taxon>Ecdysozoa</taxon>
        <taxon>Arthropoda</taxon>
        <taxon>Hexapoda</taxon>
        <taxon>Collembola</taxon>
        <taxon>Entomobryomorpha</taxon>
        <taxon>Isotomoidea</taxon>
        <taxon>Isotomidae</taxon>
        <taxon>Proisotominae</taxon>
        <taxon>Folsomia</taxon>
    </lineage>
</organism>
<evidence type="ECO:0000313" key="3">
    <source>
        <dbReference type="Proteomes" id="UP000198287"/>
    </source>
</evidence>
<keyword evidence="3" id="KW-1185">Reference proteome</keyword>
<dbReference type="EMBL" id="LNIX01000030">
    <property type="protein sequence ID" value="OXA41319.1"/>
    <property type="molecule type" value="Genomic_DNA"/>
</dbReference>
<sequence length="376" mass="41406">MKTSLYFSLFLVYFARLPGTYSRVACPLEWVPSQNGESPEGGVIAFSSDEIVARLNISGLLVPARLSPEDGMAYGTLPLDETVHTSNVYDVLTNPSSSCLVTWVDNNDELATNGQQVQVTDSLMIGRTHMVDKDGNFNTVGGTVSEGQLFVAFQSKQEISLDFQAGEFKFFILTSVYPFLSGYLYNFTLHTGHLTPNHVEVIDQETIFHSGFETSQEINHFGTIQEIYQISESPFGWNGINKLTTIFTPGKTPDTFLIENGNNFNLEYTQTREISFKKIIELGPTNQNGVLICSGVNMFQGEVEYEALGRFEGENLSGDEVAKILQASGRAVLNVNGKDAVVKISGVINGKFYSGKVSAISQYEVGQTCEQILKNI</sequence>
<keyword evidence="1" id="KW-0732">Signal</keyword>
<protein>
    <submittedName>
        <fullName evidence="2">Uncharacterized protein</fullName>
    </submittedName>
</protein>
<proteinExistence type="predicted"/>
<accession>A0A226D7W9</accession>
<evidence type="ECO:0000256" key="1">
    <source>
        <dbReference type="SAM" id="SignalP"/>
    </source>
</evidence>